<evidence type="ECO:0000313" key="1">
    <source>
        <dbReference type="EMBL" id="JAD23327.1"/>
    </source>
</evidence>
<accession>A0A0A8YLA4</accession>
<reference evidence="1" key="2">
    <citation type="journal article" date="2015" name="Data Brief">
        <title>Shoot transcriptome of the giant reed, Arundo donax.</title>
        <authorList>
            <person name="Barrero R.A."/>
            <person name="Guerrero F.D."/>
            <person name="Moolhuijzen P."/>
            <person name="Goolsby J.A."/>
            <person name="Tidwell J."/>
            <person name="Bellgard S.E."/>
            <person name="Bellgard M.I."/>
        </authorList>
    </citation>
    <scope>NUCLEOTIDE SEQUENCE</scope>
    <source>
        <tissue evidence="1">Shoot tissue taken approximately 20 cm above the soil surface</tissue>
    </source>
</reference>
<dbReference type="EMBL" id="GBRH01274568">
    <property type="protein sequence ID" value="JAD23327.1"/>
    <property type="molecule type" value="Transcribed_RNA"/>
</dbReference>
<reference evidence="1" key="1">
    <citation type="submission" date="2014-09" db="EMBL/GenBank/DDBJ databases">
        <authorList>
            <person name="Magalhaes I.L.F."/>
            <person name="Oliveira U."/>
            <person name="Santos F.R."/>
            <person name="Vidigal T.H.D.A."/>
            <person name="Brescovit A.D."/>
            <person name="Santos A.J."/>
        </authorList>
    </citation>
    <scope>NUCLEOTIDE SEQUENCE</scope>
    <source>
        <tissue evidence="1">Shoot tissue taken approximately 20 cm above the soil surface</tissue>
    </source>
</reference>
<name>A0A0A8YLA4_ARUDO</name>
<protein>
    <submittedName>
        <fullName evidence="1">Uncharacterized protein</fullName>
    </submittedName>
</protein>
<organism evidence="1">
    <name type="scientific">Arundo donax</name>
    <name type="common">Giant reed</name>
    <name type="synonym">Donax arundinaceus</name>
    <dbReference type="NCBI Taxonomy" id="35708"/>
    <lineage>
        <taxon>Eukaryota</taxon>
        <taxon>Viridiplantae</taxon>
        <taxon>Streptophyta</taxon>
        <taxon>Embryophyta</taxon>
        <taxon>Tracheophyta</taxon>
        <taxon>Spermatophyta</taxon>
        <taxon>Magnoliopsida</taxon>
        <taxon>Liliopsida</taxon>
        <taxon>Poales</taxon>
        <taxon>Poaceae</taxon>
        <taxon>PACMAD clade</taxon>
        <taxon>Arundinoideae</taxon>
        <taxon>Arundineae</taxon>
        <taxon>Arundo</taxon>
    </lineage>
</organism>
<sequence length="75" mass="8038">MKCSSEGCIGSFLPLSVTVSDRSLQAAGLYKISKILTQAVHPSKLLPKIIAVITKCRKLSIELAAYFCLGNSVPQ</sequence>
<proteinExistence type="predicted"/>
<dbReference type="AlphaFoldDB" id="A0A0A8YLA4"/>